<evidence type="ECO:0000259" key="1">
    <source>
        <dbReference type="Pfam" id="PF00078"/>
    </source>
</evidence>
<organism evidence="2 3">
    <name type="scientific">Marchantia polymorpha subsp. ruderalis</name>
    <dbReference type="NCBI Taxonomy" id="1480154"/>
    <lineage>
        <taxon>Eukaryota</taxon>
        <taxon>Viridiplantae</taxon>
        <taxon>Streptophyta</taxon>
        <taxon>Embryophyta</taxon>
        <taxon>Marchantiophyta</taxon>
        <taxon>Marchantiopsida</taxon>
        <taxon>Marchantiidae</taxon>
        <taxon>Marchantiales</taxon>
        <taxon>Marchantiaceae</taxon>
        <taxon>Marchantia</taxon>
    </lineage>
</organism>
<dbReference type="EMBL" id="LVLJ01000491">
    <property type="protein sequence ID" value="OAE33841.1"/>
    <property type="molecule type" value="Genomic_DNA"/>
</dbReference>
<evidence type="ECO:0000313" key="2">
    <source>
        <dbReference type="EMBL" id="OAE33841.1"/>
    </source>
</evidence>
<dbReference type="PANTHER" id="PTHR31635">
    <property type="entry name" value="REVERSE TRANSCRIPTASE DOMAIN-CONTAINING PROTEIN-RELATED"/>
    <property type="match status" value="1"/>
</dbReference>
<dbReference type="PANTHER" id="PTHR31635:SF196">
    <property type="entry name" value="REVERSE TRANSCRIPTASE DOMAIN-CONTAINING PROTEIN-RELATED"/>
    <property type="match status" value="1"/>
</dbReference>
<sequence length="373" mass="41631">MLKLDFSKAYDTVSWSFLFQSMSRMGLQHAFVRMVEMLLKDAFATVSINGFCTDKFPIRRGVRQGCTLAPYLFLLVAEALSTAVNQAVTAGRLRGTPFGISLATTDVDTFLAAKINRKLKYWSQELSMGRISRVCPYSGPMDRLLCCETGTPAVDTLVLTTDSQTIKGELVGLFIGADSEDLAILFVTTADLLPPLPSKETDLNLLVGISRYTIKAQFRRLLPVPTELPLPNGSRGKLLRSRIIVVLERHQRKVVTCAYYLAPLIRLVFDPGRWRWSNGDLLHDYSAKKGRTLFSPRAVLSLPIAAKWHGLLPATFVPDWKAVWKNARPRKDVAFMWSIYHRAMALVPKCSEASATKSQAWNVRDANLHALGP</sequence>
<dbReference type="Pfam" id="PF00078">
    <property type="entry name" value="RVT_1"/>
    <property type="match status" value="1"/>
</dbReference>
<proteinExistence type="predicted"/>
<dbReference type="AlphaFoldDB" id="A0A176WMG2"/>
<accession>A0A176WMG2</accession>
<gene>
    <name evidence="2" type="ORF">AXG93_3559s1070</name>
</gene>
<feature type="domain" description="Reverse transcriptase" evidence="1">
    <location>
        <begin position="1"/>
        <end position="87"/>
    </location>
</feature>
<name>A0A176WMG2_MARPO</name>
<dbReference type="Proteomes" id="UP000077202">
    <property type="component" value="Unassembled WGS sequence"/>
</dbReference>
<reference evidence="2" key="1">
    <citation type="submission" date="2016-03" db="EMBL/GenBank/DDBJ databases">
        <title>Mechanisms controlling the formation of the plant cell surface in tip-growing cells are functionally conserved among land plants.</title>
        <authorList>
            <person name="Honkanen S."/>
            <person name="Jones V.A."/>
            <person name="Morieri G."/>
            <person name="Champion C."/>
            <person name="Hetherington A.J."/>
            <person name="Kelly S."/>
            <person name="Saint-Marcoux D."/>
            <person name="Proust H."/>
            <person name="Prescott H."/>
            <person name="Dolan L."/>
        </authorList>
    </citation>
    <scope>NUCLEOTIDE SEQUENCE [LARGE SCALE GENOMIC DNA]</scope>
    <source>
        <tissue evidence="2">Whole gametophyte</tissue>
    </source>
</reference>
<dbReference type="InterPro" id="IPR000477">
    <property type="entry name" value="RT_dom"/>
</dbReference>
<protein>
    <recommendedName>
        <fullName evidence="1">Reverse transcriptase domain-containing protein</fullName>
    </recommendedName>
</protein>
<evidence type="ECO:0000313" key="3">
    <source>
        <dbReference type="Proteomes" id="UP000077202"/>
    </source>
</evidence>
<comment type="caution">
    <text evidence="2">The sequence shown here is derived from an EMBL/GenBank/DDBJ whole genome shotgun (WGS) entry which is preliminary data.</text>
</comment>
<keyword evidence="3" id="KW-1185">Reference proteome</keyword>